<reference evidence="4 6" key="1">
    <citation type="journal article" date="2017" name="Lancet Infect. Dis.">
        <title>Global outbreak of severe Mycobacterium chimaera disease after cardiac surgery: a molecular epidemiological study.</title>
        <authorList>
            <person name="van Ingen J."/>
            <person name="Kohl T."/>
            <person name="Kranzer K."/>
            <person name="Hasse B."/>
            <person name="Keller P."/>
            <person name="Szafranska A."/>
            <person name="Hillemann D."/>
            <person name="Chand M."/>
            <person name="Schreiber P."/>
            <person name="Sommerstein R."/>
            <person name="Berger C."/>
            <person name="Genoni M."/>
            <person name="Ruegg C."/>
            <person name="Troillet N."/>
            <person name="Widmer A.F."/>
            <person name="Becker S.L."/>
            <person name="Herrmann M."/>
            <person name="Eckmanns T."/>
            <person name="Haller S."/>
            <person name="Hoeller C."/>
            <person name="Debast S.B."/>
            <person name="Wolfhagen M.J."/>
            <person name="Hopman J."/>
            <person name="Kluytmans J."/>
            <person name="Langelaar M."/>
            <person name="Notermans D.W."/>
            <person name="ten Oever J."/>
            <person name="van den Barselaar P."/>
            <person name="Vonk A.B.A."/>
            <person name="Vos M.C."/>
            <person name="Ahmed N."/>
            <person name="Brown T."/>
            <person name="Crook D."/>
            <person name="Lamagni T."/>
            <person name="Phin N."/>
            <person name="Smith E.G."/>
            <person name="Zambon M."/>
            <person name="Serr A."/>
            <person name="Goetting T."/>
            <person name="Ebner W."/>
            <person name="Thuermer A."/>
            <person name="Utpatel C."/>
            <person name="Sproer C."/>
            <person name="Bunk B."/>
            <person name="Nubel U."/>
            <person name="Bloemberg G."/>
            <person name="Bottger E."/>
            <person name="Niemann S."/>
            <person name="Wagner D."/>
            <person name="Sax H."/>
        </authorList>
    </citation>
    <scope>NUCLEOTIDE SEQUENCE [LARGE SCALE GENOMIC DNA]</scope>
    <source>
        <strain evidence="4 6">ZUERICH-2</strain>
    </source>
</reference>
<proteinExistence type="predicted"/>
<name>A0A220YDR0_MYCIT</name>
<evidence type="ECO:0000313" key="6">
    <source>
        <dbReference type="Proteomes" id="UP000198286"/>
    </source>
</evidence>
<evidence type="ECO:0000313" key="5">
    <source>
        <dbReference type="EMBL" id="MDM3929356.1"/>
    </source>
</evidence>
<dbReference type="EMBL" id="CP015267">
    <property type="protein sequence ID" value="ASL15695.1"/>
    <property type="molecule type" value="Genomic_DNA"/>
</dbReference>
<reference evidence="5 7" key="3">
    <citation type="submission" date="2023-06" db="EMBL/GenBank/DDBJ databases">
        <title>Itaconate inhibition of nontuberculous mycobacteria.</title>
        <authorList>
            <person name="Breen P."/>
            <person name="Zimbric M."/>
            <person name="Caverly L."/>
        </authorList>
    </citation>
    <scope>NUCLEOTIDE SEQUENCE [LARGE SCALE GENOMIC DNA]</scope>
    <source>
        <strain evidence="5 7">FLAC1071</strain>
    </source>
</reference>
<evidence type="ECO:0000256" key="2">
    <source>
        <dbReference type="ARBA" id="ARBA00022898"/>
    </source>
</evidence>
<evidence type="ECO:0000259" key="3">
    <source>
        <dbReference type="Pfam" id="PF00291"/>
    </source>
</evidence>
<evidence type="ECO:0000313" key="7">
    <source>
        <dbReference type="Proteomes" id="UP001529272"/>
    </source>
</evidence>
<evidence type="ECO:0000313" key="4">
    <source>
        <dbReference type="EMBL" id="ASL15695.1"/>
    </source>
</evidence>
<dbReference type="InterPro" id="IPR001216">
    <property type="entry name" value="P-phosphate_BS"/>
</dbReference>
<keyword evidence="2" id="KW-0663">Pyridoxal phosphate</keyword>
<dbReference type="SUPFAM" id="SSF53686">
    <property type="entry name" value="Tryptophan synthase beta subunit-like PLP-dependent enzymes"/>
    <property type="match status" value="1"/>
</dbReference>
<dbReference type="Pfam" id="PF00291">
    <property type="entry name" value="PALP"/>
    <property type="match status" value="1"/>
</dbReference>
<reference evidence="7" key="2">
    <citation type="submission" date="2023-06" db="EMBL/GenBank/DDBJ databases">
        <title>Itaconate inhibition of nontuberculous mycobacteria.</title>
        <authorList>
            <person name="Spilker T."/>
        </authorList>
    </citation>
    <scope>NUCLEOTIDE SEQUENCE [LARGE SCALE GENOMIC DNA]</scope>
    <source>
        <strain evidence="7">FLAC1071</strain>
    </source>
</reference>
<dbReference type="InterPro" id="IPR001926">
    <property type="entry name" value="TrpB-like_PALP"/>
</dbReference>
<dbReference type="GO" id="GO:0016765">
    <property type="term" value="F:transferase activity, transferring alkyl or aryl (other than methyl) groups"/>
    <property type="evidence" value="ECO:0007669"/>
    <property type="project" value="UniProtKB-ARBA"/>
</dbReference>
<gene>
    <name evidence="4" type="ORF">MYCOZU2_03307</name>
    <name evidence="5" type="ORF">QRB35_25575</name>
</gene>
<dbReference type="EMBL" id="JASZZX010000035">
    <property type="protein sequence ID" value="MDM3929356.1"/>
    <property type="molecule type" value="Genomic_DNA"/>
</dbReference>
<protein>
    <submittedName>
        <fullName evidence="5">PLP-dependent cysteine synthase family protein</fullName>
    </submittedName>
    <submittedName>
        <fullName evidence="4">Pyridoxal-5'-phosphate-dependent enzyme subunit beta</fullName>
    </submittedName>
</protein>
<accession>A0A220YDR0</accession>
<feature type="domain" description="Tryptophan synthase beta chain-like PALP" evidence="3">
    <location>
        <begin position="40"/>
        <end position="324"/>
    </location>
</feature>
<comment type="cofactor">
    <cofactor evidence="1">
        <name>pyridoxal 5'-phosphate</name>
        <dbReference type="ChEBI" id="CHEBI:597326"/>
    </cofactor>
</comment>
<dbReference type="PROSITE" id="PS00901">
    <property type="entry name" value="CYS_SYNTHASE"/>
    <property type="match status" value="1"/>
</dbReference>
<evidence type="ECO:0000256" key="1">
    <source>
        <dbReference type="ARBA" id="ARBA00001933"/>
    </source>
</evidence>
<sequence>MAEILPLDNTCVHPVPALKVIKPRDCAPPAPATSRRPAALVGNTPVLRISAPLSPPDRGFWAKLEGFNPGGSMKDRPALHMVEAARARGELAPGARIVDSTSGSLGLGLALAGQAYGHPVTVVTDTGMEPIVRHMLAAYGAQVDLVTEPHPIGGWQQARKDRVAQVLAAEPGAWCPDQYSNPDNITGYQSLGLELMDQLGNVDVLVCSVGTGGHSAGVARVLRRFNPDMKLIGVDTIGSTIFGQPATTRLMRGLGSSIHPANIDYPAFNEVHWVAPHEAVWAARTLAASQFASGGWSVGAVALVAGWAARTYPKNTRIAAVFPDGPQRYFDTIYNDDYCRQHELLGWQPTPQPTTLIDPNQHVITSWTRTTTITNPTLLRGAVPIRKAAAGIQAGNGSVEVKIPA</sequence>
<dbReference type="Proteomes" id="UP000198286">
    <property type="component" value="Chromosome"/>
</dbReference>
<dbReference type="Gene3D" id="3.40.50.1100">
    <property type="match status" value="2"/>
</dbReference>
<dbReference type="GO" id="GO:0006535">
    <property type="term" value="P:cysteine biosynthetic process from serine"/>
    <property type="evidence" value="ECO:0007669"/>
    <property type="project" value="InterPro"/>
</dbReference>
<organism evidence="4 6">
    <name type="scientific">Mycobacterium intracellulare subsp. chimaera</name>
    <dbReference type="NCBI Taxonomy" id="222805"/>
    <lineage>
        <taxon>Bacteria</taxon>
        <taxon>Bacillati</taxon>
        <taxon>Actinomycetota</taxon>
        <taxon>Actinomycetes</taxon>
        <taxon>Mycobacteriales</taxon>
        <taxon>Mycobacteriaceae</taxon>
        <taxon>Mycobacterium</taxon>
        <taxon>Mycobacterium avium complex (MAC)</taxon>
    </lineage>
</organism>
<dbReference type="InterPro" id="IPR050214">
    <property type="entry name" value="Cys_Synth/Cystath_Beta-Synth"/>
</dbReference>
<keyword evidence="7" id="KW-1185">Reference proteome</keyword>
<dbReference type="AlphaFoldDB" id="A0A220YDR0"/>
<dbReference type="Proteomes" id="UP001529272">
    <property type="component" value="Unassembled WGS sequence"/>
</dbReference>
<reference evidence="5" key="4">
    <citation type="submission" date="2023-06" db="EMBL/GenBank/DDBJ databases">
        <authorList>
            <person name="Spilker T."/>
        </authorList>
    </citation>
    <scope>NUCLEOTIDE SEQUENCE</scope>
    <source>
        <strain evidence="5">FLAC1071</strain>
    </source>
</reference>
<dbReference type="CDD" id="cd01561">
    <property type="entry name" value="CBS_like"/>
    <property type="match status" value="1"/>
</dbReference>
<dbReference type="PANTHER" id="PTHR10314">
    <property type="entry name" value="CYSTATHIONINE BETA-SYNTHASE"/>
    <property type="match status" value="1"/>
</dbReference>
<dbReference type="InterPro" id="IPR036052">
    <property type="entry name" value="TrpB-like_PALP_sf"/>
</dbReference>